<protein>
    <submittedName>
        <fullName evidence="1">Uncharacterized protein</fullName>
    </submittedName>
</protein>
<reference evidence="1" key="1">
    <citation type="journal article" date="2014" name="Front. Microbiol.">
        <title>High frequency of phylogenetically diverse reductive dehalogenase-homologous genes in deep subseafloor sedimentary metagenomes.</title>
        <authorList>
            <person name="Kawai M."/>
            <person name="Futagami T."/>
            <person name="Toyoda A."/>
            <person name="Takaki Y."/>
            <person name="Nishi S."/>
            <person name="Hori S."/>
            <person name="Arai W."/>
            <person name="Tsubouchi T."/>
            <person name="Morono Y."/>
            <person name="Uchiyama I."/>
            <person name="Ito T."/>
            <person name="Fujiyama A."/>
            <person name="Inagaki F."/>
            <person name="Takami H."/>
        </authorList>
    </citation>
    <scope>NUCLEOTIDE SEQUENCE</scope>
    <source>
        <strain evidence="1">Expedition CK06-06</strain>
    </source>
</reference>
<dbReference type="EMBL" id="BARW01017229">
    <property type="protein sequence ID" value="GAJ00261.1"/>
    <property type="molecule type" value="Genomic_DNA"/>
</dbReference>
<proteinExistence type="predicted"/>
<accession>X1UK35</accession>
<organism evidence="1">
    <name type="scientific">marine sediment metagenome</name>
    <dbReference type="NCBI Taxonomy" id="412755"/>
    <lineage>
        <taxon>unclassified sequences</taxon>
        <taxon>metagenomes</taxon>
        <taxon>ecological metagenomes</taxon>
    </lineage>
</organism>
<evidence type="ECO:0000313" key="1">
    <source>
        <dbReference type="EMBL" id="GAJ00261.1"/>
    </source>
</evidence>
<dbReference type="AlphaFoldDB" id="X1UK35"/>
<feature type="non-terminal residue" evidence="1">
    <location>
        <position position="74"/>
    </location>
</feature>
<comment type="caution">
    <text evidence="1">The sequence shown here is derived from an EMBL/GenBank/DDBJ whole genome shotgun (WGS) entry which is preliminary data.</text>
</comment>
<name>X1UK35_9ZZZZ</name>
<gene>
    <name evidence="1" type="ORF">S12H4_29816</name>
</gene>
<sequence>MLCAILSCSLIFSSCKKETVAETSQAEASVEDTSTDQIPVTPTLDRMIGEMIILGFRGTEVSDSSKIVSDINEY</sequence>